<name>A0ACC1KTC9_9FUNG</name>
<proteinExistence type="predicted"/>
<sequence length="412" mass="43324">MHDFRVTSFLSPTYCELCGGFLWGLAKQGVQCTKCRSTAHKACVLRAHTRCAGDRGLATLVAGAGGSSATVCARDGDPADRHRRRLDDAFWEQVREESEINSLISQQAEQPLSLFQTLPANFMQFTAKLAPLSLVHRGATDIVLWRRPRNSLAAMAVYTLYCLRPHLLLATPLGLAIAYILHGFYRWEAGRSTGADAAATARAPTQPPRAASPAGRSPGTGMFGFGQATRVSAAAAAAVSPTSTHSSSASSLRQDTAPQSMSRRPTRRGQVLKRRHSAAQGPTHAQAAAPDAGTAAPDVAPGTGAPSAGMRRRSDDSTADGHAARSSHAAAAGSWVDAGALLGAASFGSAQYTQNVHTTQTLTGTYVGAYDWVAAHHHLVDWSRPAEAQRILAACVCAQAAVLVAAYIVAPH</sequence>
<gene>
    <name evidence="1" type="ORF">H4R21_005272</name>
</gene>
<accession>A0ACC1KTC9</accession>
<comment type="caution">
    <text evidence="1">The sequence shown here is derived from an EMBL/GenBank/DDBJ whole genome shotgun (WGS) entry which is preliminary data.</text>
</comment>
<evidence type="ECO:0000313" key="1">
    <source>
        <dbReference type="EMBL" id="KAJ2795033.1"/>
    </source>
</evidence>
<evidence type="ECO:0000313" key="2">
    <source>
        <dbReference type="Proteomes" id="UP001140087"/>
    </source>
</evidence>
<organism evidence="1 2">
    <name type="scientific">Coemansia helicoidea</name>
    <dbReference type="NCBI Taxonomy" id="1286919"/>
    <lineage>
        <taxon>Eukaryota</taxon>
        <taxon>Fungi</taxon>
        <taxon>Fungi incertae sedis</taxon>
        <taxon>Zoopagomycota</taxon>
        <taxon>Kickxellomycotina</taxon>
        <taxon>Kickxellomycetes</taxon>
        <taxon>Kickxellales</taxon>
        <taxon>Kickxellaceae</taxon>
        <taxon>Coemansia</taxon>
    </lineage>
</organism>
<feature type="non-terminal residue" evidence="1">
    <location>
        <position position="412"/>
    </location>
</feature>
<dbReference type="Proteomes" id="UP001140087">
    <property type="component" value="Unassembled WGS sequence"/>
</dbReference>
<dbReference type="EMBL" id="JANBUN010002299">
    <property type="protein sequence ID" value="KAJ2795033.1"/>
    <property type="molecule type" value="Genomic_DNA"/>
</dbReference>
<reference evidence="1" key="1">
    <citation type="submission" date="2022-07" db="EMBL/GenBank/DDBJ databases">
        <title>Phylogenomic reconstructions and comparative analyses of Kickxellomycotina fungi.</title>
        <authorList>
            <person name="Reynolds N.K."/>
            <person name="Stajich J.E."/>
            <person name="Barry K."/>
            <person name="Grigoriev I.V."/>
            <person name="Crous P."/>
            <person name="Smith M.E."/>
        </authorList>
    </citation>
    <scope>NUCLEOTIDE SEQUENCE</scope>
    <source>
        <strain evidence="1">BCRC 34780</strain>
    </source>
</reference>
<protein>
    <submittedName>
        <fullName evidence="1">Uncharacterized protein</fullName>
    </submittedName>
</protein>
<keyword evidence="2" id="KW-1185">Reference proteome</keyword>